<reference evidence="2" key="1">
    <citation type="submission" date="2025-08" db="UniProtKB">
        <authorList>
            <consortium name="RefSeq"/>
        </authorList>
    </citation>
    <scope>IDENTIFICATION</scope>
</reference>
<dbReference type="PANTHER" id="PTHR47510:SF3">
    <property type="entry name" value="ENDO_EXONUCLEASE_PHOSPHATASE DOMAIN-CONTAINING PROTEIN"/>
    <property type="match status" value="1"/>
</dbReference>
<evidence type="ECO:0000313" key="1">
    <source>
        <dbReference type="Proteomes" id="UP001652625"/>
    </source>
</evidence>
<protein>
    <submittedName>
        <fullName evidence="2">Uncharacterized protein LOC136083541</fullName>
    </submittedName>
</protein>
<dbReference type="GeneID" id="136083541"/>
<proteinExistence type="predicted"/>
<keyword evidence="1" id="KW-1185">Reference proteome</keyword>
<accession>A0ABM4CBG6</accession>
<dbReference type="RefSeq" id="XP_065659015.1">
    <property type="nucleotide sequence ID" value="XM_065802943.1"/>
</dbReference>
<evidence type="ECO:0000313" key="2">
    <source>
        <dbReference type="RefSeq" id="XP_065659015.1"/>
    </source>
</evidence>
<gene>
    <name evidence="2" type="primary">LOC136083541</name>
</gene>
<dbReference type="Proteomes" id="UP001652625">
    <property type="component" value="Chromosome 08"/>
</dbReference>
<sequence>MIYILAELEDRSRRNNLRFCGIEEIENESWEDGESKVREFLNNKLQLHGNFETEMAHRVSKKLPENNEKNRSIRTWFIIREITGNKKSTSHPLPNMVKHNNKFLYDKRQITEEFNKYFVSVGPNLAKNIPIANSLMIDLCFLFNSYLNSFELSFEEFKIAFKMLKSNKAVCPDGIKRNIIISSFDVLKDILFKIISISIKQGVFPQALNLTKVIPILKGGYIENISNYRPISLLSVFSKVLKEFCVFIDLAKAFDTIDHKILFKKLEWY</sequence>
<name>A0ABM4CBG6_HYDVU</name>
<dbReference type="Gene3D" id="3.30.70.1820">
    <property type="entry name" value="L1 transposable element, RRM domain"/>
    <property type="match status" value="1"/>
</dbReference>
<dbReference type="PANTHER" id="PTHR47510">
    <property type="entry name" value="REVERSE TRANSCRIPTASE DOMAIN-CONTAINING PROTEIN"/>
    <property type="match status" value="1"/>
</dbReference>
<organism evidence="1 2">
    <name type="scientific">Hydra vulgaris</name>
    <name type="common">Hydra</name>
    <name type="synonym">Hydra attenuata</name>
    <dbReference type="NCBI Taxonomy" id="6087"/>
    <lineage>
        <taxon>Eukaryota</taxon>
        <taxon>Metazoa</taxon>
        <taxon>Cnidaria</taxon>
        <taxon>Hydrozoa</taxon>
        <taxon>Hydroidolina</taxon>
        <taxon>Anthoathecata</taxon>
        <taxon>Aplanulata</taxon>
        <taxon>Hydridae</taxon>
        <taxon>Hydra</taxon>
    </lineage>
</organism>